<dbReference type="NCBIfam" id="NF033603">
    <property type="entry name" value="mini-MOMP_1"/>
    <property type="match status" value="1"/>
</dbReference>
<dbReference type="AlphaFoldDB" id="A0A1W6BXQ4"/>
<evidence type="ECO:0000313" key="4">
    <source>
        <dbReference type="Proteomes" id="UP000192902"/>
    </source>
</evidence>
<dbReference type="eggNOG" id="ENOG5032NGJ">
    <property type="taxonomic scope" value="Bacteria"/>
</dbReference>
<dbReference type="RefSeq" id="WP_027305388.1">
    <property type="nucleotide sequence ID" value="NZ_CP020867.1"/>
</dbReference>
<keyword evidence="2" id="KW-0732">Signal</keyword>
<dbReference type="STRING" id="1121267.CCUN_1263"/>
<dbReference type="Pfam" id="PF05538">
    <property type="entry name" value="Campylo_MOMP"/>
    <property type="match status" value="1"/>
</dbReference>
<sequence>MQKLILFFVFLSFFLSFSVATPLDETFKDIEVSGALRYRYEMQKSKKYDKKSQKHQKTTLTKITIN</sequence>
<dbReference type="Proteomes" id="UP000192902">
    <property type="component" value="Chromosome"/>
</dbReference>
<accession>A0A1W6BXQ4</accession>
<evidence type="ECO:0000256" key="2">
    <source>
        <dbReference type="SAM" id="SignalP"/>
    </source>
</evidence>
<organism evidence="3 4">
    <name type="scientific">Campylobacter cuniculorum DSM 23162 = LMG 24588</name>
    <dbReference type="NCBI Taxonomy" id="1121267"/>
    <lineage>
        <taxon>Bacteria</taxon>
        <taxon>Pseudomonadati</taxon>
        <taxon>Campylobacterota</taxon>
        <taxon>Epsilonproteobacteria</taxon>
        <taxon>Campylobacterales</taxon>
        <taxon>Campylobacteraceae</taxon>
        <taxon>Campylobacter</taxon>
    </lineage>
</organism>
<proteinExistence type="predicted"/>
<evidence type="ECO:0000256" key="1">
    <source>
        <dbReference type="SAM" id="MobiDB-lite"/>
    </source>
</evidence>
<protein>
    <recommendedName>
        <fullName evidence="5">Mini-MOMP protein</fullName>
    </recommendedName>
</protein>
<feature type="signal peptide" evidence="2">
    <location>
        <begin position="1"/>
        <end position="20"/>
    </location>
</feature>
<feature type="compositionally biased region" description="Basic residues" evidence="1">
    <location>
        <begin position="47"/>
        <end position="57"/>
    </location>
</feature>
<feature type="region of interest" description="Disordered" evidence="1">
    <location>
        <begin position="47"/>
        <end position="66"/>
    </location>
</feature>
<evidence type="ECO:0000313" key="3">
    <source>
        <dbReference type="EMBL" id="ARJ56855.1"/>
    </source>
</evidence>
<reference evidence="3 4" key="1">
    <citation type="submission" date="2017-04" db="EMBL/GenBank/DDBJ databases">
        <title>Complete genome sequence of the Campylobacter cuniculorum type strain LMG24588.</title>
        <authorList>
            <person name="Miller W.G."/>
            <person name="Yee E."/>
            <person name="Revez J."/>
            <person name="Bono J.L."/>
            <person name="Rossi M."/>
        </authorList>
    </citation>
    <scope>NUCLEOTIDE SEQUENCE [LARGE SCALE GENOMIC DNA]</scope>
    <source>
        <strain evidence="3 4">LMG 24588</strain>
    </source>
</reference>
<name>A0A1W6BXQ4_9BACT</name>
<dbReference type="KEGG" id="ccun:CCUN_1263"/>
<dbReference type="InterPro" id="IPR008439">
    <property type="entry name" value="Campylo_MOMP"/>
</dbReference>
<gene>
    <name evidence="3" type="ORF">CCUN_1263</name>
</gene>
<feature type="chain" id="PRO_5010879721" description="Mini-MOMP protein" evidence="2">
    <location>
        <begin position="21"/>
        <end position="66"/>
    </location>
</feature>
<evidence type="ECO:0008006" key="5">
    <source>
        <dbReference type="Google" id="ProtNLM"/>
    </source>
</evidence>
<dbReference type="EMBL" id="CP020867">
    <property type="protein sequence ID" value="ARJ56855.1"/>
    <property type="molecule type" value="Genomic_DNA"/>
</dbReference>